<gene>
    <name evidence="1" type="ORF">Fomme_000086</name>
</gene>
<evidence type="ECO:0000313" key="1">
    <source>
        <dbReference type="EMBL" id="QEG57096.1"/>
    </source>
</evidence>
<reference evidence="1" key="1">
    <citation type="submission" date="2019-03" db="EMBL/GenBank/DDBJ databases">
        <title>Evidence of extensive intraspecific noncoding reshuffling in a 169kb mitochondrial genome of basidiomycete fungus.</title>
        <authorList>
            <person name="Lee H.-H."/>
            <person name="Ke H.-M."/>
            <person name="Lin C.-Y.I."/>
            <person name="Lee T.J."/>
            <person name="Chung C.-L."/>
            <person name="Tsai I.J."/>
        </authorList>
    </citation>
    <scope>NUCLEOTIDE SEQUENCE</scope>
    <source>
        <strain evidence="1">MF3/22</strain>
    </source>
</reference>
<dbReference type="AlphaFoldDB" id="A0A5B9RAY3"/>
<accession>A0A5B9RAY3</accession>
<geneLocation type="mitochondrion" evidence="1"/>
<protein>
    <submittedName>
        <fullName evidence="1">Uncharacterized protein</fullName>
    </submittedName>
</protein>
<name>A0A5B9RAY3_9AGAM</name>
<dbReference type="EMBL" id="MK623258">
    <property type="protein sequence ID" value="QEG57096.1"/>
    <property type="molecule type" value="Genomic_DNA"/>
</dbReference>
<organism evidence="1">
    <name type="scientific">Fomitiporia mediterranea</name>
    <dbReference type="NCBI Taxonomy" id="208960"/>
    <lineage>
        <taxon>Eukaryota</taxon>
        <taxon>Fungi</taxon>
        <taxon>Dikarya</taxon>
        <taxon>Basidiomycota</taxon>
        <taxon>Agaricomycotina</taxon>
        <taxon>Agaricomycetes</taxon>
        <taxon>Hymenochaetales</taxon>
        <taxon>Hymenochaetaceae</taxon>
        <taxon>Fomitiporia</taxon>
    </lineage>
</organism>
<keyword evidence="1" id="KW-0496">Mitochondrion</keyword>
<proteinExistence type="predicted"/>
<sequence>MLLSDSTASFKNLTRWLLLSKEIVRALKIISGMWVVSKSVVASDNSCRVEARTDSFSAWTFTRSCCNALGSFWPNLALTHRSVDLQAKASGNKYFLKKSFIFIYYILLNI</sequence>